<keyword evidence="1" id="KW-0812">Transmembrane</keyword>
<dbReference type="Proteomes" id="UP000009234">
    <property type="component" value="Chromosome"/>
</dbReference>
<dbReference type="STRING" id="696281.Desru_1225"/>
<dbReference type="HOGENOM" id="CLU_051643_1_0_9"/>
<sequence length="407" mass="47812">MIRKKFLIPDYVLNFKCTMCTECCKRWQINFDKETVKKYDYFSTLDEDFAAMLSSIKKEKDGGAIVKFNNKVEGNREGIDLTEADVCPFLDEEGLCTIQRKYGIEALSDTCKMFPRGITLTERGYEISLTYACAAAAETLKKKLPIEFYQDPKNFSFPSLHTQYNKIGNLLERSKVGKTNYYKIEELLINIMQFRDIDIDTRLILTGMIIDKLKDGDMDGVKRYLRNIDQFFIDQFNSLPAKPVIIMGFLNNIIASKIWIDMSEINMKELFQLAYQQFNPLNNSDSQADRLLEAYNKYYRVGIEDINHIYENYFVNFIFSKKFYTHKYMDAYFLMIFFYTLIRFFTICRCLAEKRKVDENLVVAVINTIERSIGHNVTFYEDILDQIKKGGYNRLPYMISLVNLKLE</sequence>
<proteinExistence type="predicted"/>
<reference evidence="2 3" key="2">
    <citation type="journal article" date="2012" name="Stand. Genomic Sci.">
        <title>Complete genome sequence of the sulfate-reducing firmicute Desulfotomaculum ruminis type strain (DL(T)).</title>
        <authorList>
            <person name="Spring S."/>
            <person name="Visser M."/>
            <person name="Lu M."/>
            <person name="Copeland A."/>
            <person name="Lapidus A."/>
            <person name="Lucas S."/>
            <person name="Cheng J.F."/>
            <person name="Han C."/>
            <person name="Tapia R."/>
            <person name="Goodwin L.A."/>
            <person name="Pitluck S."/>
            <person name="Ivanova N."/>
            <person name="Land M."/>
            <person name="Hauser L."/>
            <person name="Larimer F."/>
            <person name="Rohde M."/>
            <person name="Goker M."/>
            <person name="Detter J.C."/>
            <person name="Kyrpides N.C."/>
            <person name="Woyke T."/>
            <person name="Schaap P.J."/>
            <person name="Plugge C.M."/>
            <person name="Muyzer G."/>
            <person name="Kuever J."/>
            <person name="Pereira I.A."/>
            <person name="Parshina S.N."/>
            <person name="Bernier-Latmani R."/>
            <person name="Stams A.J."/>
            <person name="Klenk H.P."/>
        </authorList>
    </citation>
    <scope>NUCLEOTIDE SEQUENCE [LARGE SCALE GENOMIC DNA]</scope>
    <source>
        <strain evidence="3">ATCC 23193 / DSM 2154 / NCIB 8452 / DL</strain>
    </source>
</reference>
<evidence type="ECO:0008006" key="4">
    <source>
        <dbReference type="Google" id="ProtNLM"/>
    </source>
</evidence>
<reference evidence="3" key="1">
    <citation type="submission" date="2011-05" db="EMBL/GenBank/DDBJ databases">
        <title>Complete sequence of Desulfotomaculum ruminis DSM 2154.</title>
        <authorList>
            <person name="Lucas S."/>
            <person name="Copeland A."/>
            <person name="Lapidus A."/>
            <person name="Cheng J.-F."/>
            <person name="Goodwin L."/>
            <person name="Pitluck S."/>
            <person name="Lu M."/>
            <person name="Detter J.C."/>
            <person name="Han C."/>
            <person name="Tapia R."/>
            <person name="Land M."/>
            <person name="Hauser L."/>
            <person name="Kyrpides N."/>
            <person name="Ivanova N."/>
            <person name="Mikhailova N."/>
            <person name="Pagani I."/>
            <person name="Stams A.J.M."/>
            <person name="Plugge C.M."/>
            <person name="Muyzer G."/>
            <person name="Kuever J."/>
            <person name="Parshina S.N."/>
            <person name="Ivanova A.E."/>
            <person name="Nazina T.N."/>
            <person name="Brambilla E."/>
            <person name="Spring S."/>
            <person name="Klenk H.-P."/>
            <person name="Woyke T."/>
        </authorList>
    </citation>
    <scope>NUCLEOTIDE SEQUENCE [LARGE SCALE GENOMIC DNA]</scope>
    <source>
        <strain evidence="3">ATCC 23193 / DSM 2154 / NCIB 8452 / DL</strain>
    </source>
</reference>
<dbReference type="RefSeq" id="WP_013841270.1">
    <property type="nucleotide sequence ID" value="NC_015589.1"/>
</dbReference>
<evidence type="ECO:0000313" key="2">
    <source>
        <dbReference type="EMBL" id="AEG59499.1"/>
    </source>
</evidence>
<dbReference type="EMBL" id="CP002780">
    <property type="protein sequence ID" value="AEG59499.1"/>
    <property type="molecule type" value="Genomic_DNA"/>
</dbReference>
<keyword evidence="1" id="KW-1133">Transmembrane helix</keyword>
<accession>F6DNQ4</accession>
<dbReference type="KEGG" id="dru:Desru_1225"/>
<evidence type="ECO:0000256" key="1">
    <source>
        <dbReference type="SAM" id="Phobius"/>
    </source>
</evidence>
<dbReference type="eggNOG" id="COG0727">
    <property type="taxonomic scope" value="Bacteria"/>
</dbReference>
<keyword evidence="1" id="KW-0472">Membrane</keyword>
<feature type="transmembrane region" description="Helical" evidence="1">
    <location>
        <begin position="331"/>
        <end position="352"/>
    </location>
</feature>
<gene>
    <name evidence="2" type="ordered locus">Desru_1225</name>
</gene>
<dbReference type="Pfam" id="PF03692">
    <property type="entry name" value="CxxCxxCC"/>
    <property type="match status" value="1"/>
</dbReference>
<dbReference type="NCBIfam" id="NF038110">
    <property type="entry name" value="Lys_methyl_FliB"/>
    <property type="match status" value="1"/>
</dbReference>
<organism evidence="2 3">
    <name type="scientific">Desulforamulus ruminis (strain ATCC 23193 / DSM 2154 / NCIMB 8452 / DL)</name>
    <name type="common">Desulfotomaculum ruminis</name>
    <dbReference type="NCBI Taxonomy" id="696281"/>
    <lineage>
        <taxon>Bacteria</taxon>
        <taxon>Bacillati</taxon>
        <taxon>Bacillota</taxon>
        <taxon>Clostridia</taxon>
        <taxon>Eubacteriales</taxon>
        <taxon>Peptococcaceae</taxon>
        <taxon>Desulforamulus</taxon>
    </lineage>
</organism>
<dbReference type="InterPro" id="IPR005358">
    <property type="entry name" value="Puta_zinc/iron-chelating_dom"/>
</dbReference>
<evidence type="ECO:0000313" key="3">
    <source>
        <dbReference type="Proteomes" id="UP000009234"/>
    </source>
</evidence>
<protein>
    <recommendedName>
        <fullName evidence="4">Lysine-N-methylase</fullName>
    </recommendedName>
</protein>
<dbReference type="OrthoDB" id="86584at2"/>
<dbReference type="AlphaFoldDB" id="F6DNQ4"/>
<name>F6DNQ4_DESRL</name>
<keyword evidence="3" id="KW-1185">Reference proteome</keyword>